<gene>
    <name evidence="1" type="ORF">JYU34_021866</name>
</gene>
<keyword evidence="2" id="KW-1185">Reference proteome</keyword>
<evidence type="ECO:0000313" key="2">
    <source>
        <dbReference type="Proteomes" id="UP000823941"/>
    </source>
</evidence>
<sequence>MTDCFVALFRIMPHNNDALKVCLNLNINISYHYVCVNSLSRIIKQPRLPWWPQIELLYSRAAELRAMFTDTLNKATQGYMVHTPLRMISLSLKSKDMQAKYNKPEEMPAYRNLLLCMVKLIHADPMLMLSVTVSADMSPEVVVAVSAAC</sequence>
<dbReference type="Proteomes" id="UP000823941">
    <property type="component" value="Chromosome 30"/>
</dbReference>
<accession>A0ABQ7PRH7</accession>
<organism evidence="1 2">
    <name type="scientific">Plutella xylostella</name>
    <name type="common">Diamondback moth</name>
    <name type="synonym">Plutella maculipennis</name>
    <dbReference type="NCBI Taxonomy" id="51655"/>
    <lineage>
        <taxon>Eukaryota</taxon>
        <taxon>Metazoa</taxon>
        <taxon>Ecdysozoa</taxon>
        <taxon>Arthropoda</taxon>
        <taxon>Hexapoda</taxon>
        <taxon>Insecta</taxon>
        <taxon>Pterygota</taxon>
        <taxon>Neoptera</taxon>
        <taxon>Endopterygota</taxon>
        <taxon>Lepidoptera</taxon>
        <taxon>Glossata</taxon>
        <taxon>Ditrysia</taxon>
        <taxon>Yponomeutoidea</taxon>
        <taxon>Plutellidae</taxon>
        <taxon>Plutella</taxon>
    </lineage>
</organism>
<protein>
    <submittedName>
        <fullName evidence="1">Uncharacterized protein</fullName>
    </submittedName>
</protein>
<proteinExistence type="predicted"/>
<comment type="caution">
    <text evidence="1">The sequence shown here is derived from an EMBL/GenBank/DDBJ whole genome shotgun (WGS) entry which is preliminary data.</text>
</comment>
<reference evidence="1 2" key="1">
    <citation type="submission" date="2021-06" db="EMBL/GenBank/DDBJ databases">
        <title>A haploid diamondback moth (Plutella xylostella L.) genome assembly resolves 31 chromosomes and identifies a diamide resistance mutation.</title>
        <authorList>
            <person name="Ward C.M."/>
            <person name="Perry K.D."/>
            <person name="Baker G."/>
            <person name="Powis K."/>
            <person name="Heckel D.G."/>
            <person name="Baxter S.W."/>
        </authorList>
    </citation>
    <scope>NUCLEOTIDE SEQUENCE [LARGE SCALE GENOMIC DNA]</scope>
    <source>
        <strain evidence="1 2">LV</strain>
        <tissue evidence="1">Single pupa</tissue>
    </source>
</reference>
<name>A0ABQ7PRH7_PLUXY</name>
<dbReference type="EMBL" id="JAHIBW010000030">
    <property type="protein sequence ID" value="KAG7295597.1"/>
    <property type="molecule type" value="Genomic_DNA"/>
</dbReference>
<evidence type="ECO:0000313" key="1">
    <source>
        <dbReference type="EMBL" id="KAG7295597.1"/>
    </source>
</evidence>